<keyword evidence="4" id="KW-1185">Reference proteome</keyword>
<evidence type="ECO:0000256" key="1">
    <source>
        <dbReference type="SAM" id="Coils"/>
    </source>
</evidence>
<feature type="region of interest" description="Disordered" evidence="2">
    <location>
        <begin position="79"/>
        <end position="98"/>
    </location>
</feature>
<feature type="region of interest" description="Disordered" evidence="2">
    <location>
        <begin position="174"/>
        <end position="207"/>
    </location>
</feature>
<dbReference type="AlphaFoldDB" id="A0A9K3PD92"/>
<reference evidence="3" key="2">
    <citation type="submission" date="2021-04" db="EMBL/GenBank/DDBJ databases">
        <authorList>
            <person name="Podell S."/>
        </authorList>
    </citation>
    <scope>NUCLEOTIDE SEQUENCE</scope>
    <source>
        <strain evidence="3">Hildebrandi</strain>
    </source>
</reference>
<reference evidence="3" key="1">
    <citation type="journal article" date="2021" name="Sci. Rep.">
        <title>Diploid genomic architecture of Nitzschia inconspicua, an elite biomass production diatom.</title>
        <authorList>
            <person name="Oliver A."/>
            <person name="Podell S."/>
            <person name="Pinowska A."/>
            <person name="Traller J.C."/>
            <person name="Smith S.R."/>
            <person name="McClure R."/>
            <person name="Beliaev A."/>
            <person name="Bohutskyi P."/>
            <person name="Hill E.A."/>
            <person name="Rabines A."/>
            <person name="Zheng H."/>
            <person name="Allen L.Z."/>
            <person name="Kuo A."/>
            <person name="Grigoriev I.V."/>
            <person name="Allen A.E."/>
            <person name="Hazlebeck D."/>
            <person name="Allen E.E."/>
        </authorList>
    </citation>
    <scope>NUCLEOTIDE SEQUENCE</scope>
    <source>
        <strain evidence="3">Hildebrandi</strain>
    </source>
</reference>
<feature type="coiled-coil region" evidence="1">
    <location>
        <begin position="216"/>
        <end position="248"/>
    </location>
</feature>
<keyword evidence="1" id="KW-0175">Coiled coil</keyword>
<comment type="caution">
    <text evidence="3">The sequence shown here is derived from an EMBL/GenBank/DDBJ whole genome shotgun (WGS) entry which is preliminary data.</text>
</comment>
<feature type="region of interest" description="Disordered" evidence="2">
    <location>
        <begin position="421"/>
        <end position="484"/>
    </location>
</feature>
<protein>
    <submittedName>
        <fullName evidence="3">Uncharacterized protein</fullName>
    </submittedName>
</protein>
<name>A0A9K3PD92_9STRA</name>
<feature type="region of interest" description="Disordered" evidence="2">
    <location>
        <begin position="137"/>
        <end position="156"/>
    </location>
</feature>
<dbReference type="Proteomes" id="UP000693970">
    <property type="component" value="Unassembled WGS sequence"/>
</dbReference>
<feature type="compositionally biased region" description="Pro residues" evidence="2">
    <location>
        <begin position="446"/>
        <end position="457"/>
    </location>
</feature>
<accession>A0A9K3PD92</accession>
<evidence type="ECO:0000256" key="2">
    <source>
        <dbReference type="SAM" id="MobiDB-lite"/>
    </source>
</evidence>
<dbReference type="EMBL" id="JAGRRH010000024">
    <property type="protein sequence ID" value="KAG7343452.1"/>
    <property type="molecule type" value="Genomic_DNA"/>
</dbReference>
<sequence length="530" mass="58561">MTTAFQANPSTIVQHHHQYRSLLLQPPPLTPETQLYSVKSKAPRTRRRNQDENGDVKQSSAWNNLKTLVYDSVDRIASSQKSRNNNNNNNNDVQKGKVSQGYDASLEAALRSKGVPMSPAERLLMNEKFGLGTIRQGAGVRSAQQQRQEERERFAQRSSFDTFKSGVYGVVDVVTGPAPSRPTKATKTATEEDEQQSKPADTTLAVPSKPSFNQIREQEARARAQVRNEKIRAKKEDLYRIVDSLQATVDALPETFDAAEEAVKEAISFSKTIPEKIEKTVKQIQEIPDKVEQKAIATQRAIQDNVEQSKKVVKEVQDVPNKIKQTVQGTKNTIVNTQEAISDAATSVKVLMGLEKPKPKPPKRPPPPQKKPKEIALDLAGKAAGATGKLAWWTGKNAASLAWKGTKVVYEKSIESLGPALEDAMKQRELQQQQQQQQAATQAKTPKPPSSPPPEPEPASATSTKLDTSSPPKVPYKNIKTPEELSREVAAAQALAKEVEEALEMAERALLISNELEKSRPDEIKKLKNK</sequence>
<feature type="region of interest" description="Disordered" evidence="2">
    <location>
        <begin position="354"/>
        <end position="373"/>
    </location>
</feature>
<gene>
    <name evidence="3" type="ORF">IV203_021397</name>
</gene>
<feature type="region of interest" description="Disordered" evidence="2">
    <location>
        <begin position="24"/>
        <end position="60"/>
    </location>
</feature>
<evidence type="ECO:0000313" key="4">
    <source>
        <dbReference type="Proteomes" id="UP000693970"/>
    </source>
</evidence>
<feature type="compositionally biased region" description="Low complexity" evidence="2">
    <location>
        <begin position="431"/>
        <end position="445"/>
    </location>
</feature>
<proteinExistence type="predicted"/>
<organism evidence="3 4">
    <name type="scientific">Nitzschia inconspicua</name>
    <dbReference type="NCBI Taxonomy" id="303405"/>
    <lineage>
        <taxon>Eukaryota</taxon>
        <taxon>Sar</taxon>
        <taxon>Stramenopiles</taxon>
        <taxon>Ochrophyta</taxon>
        <taxon>Bacillariophyta</taxon>
        <taxon>Bacillariophyceae</taxon>
        <taxon>Bacillariophycidae</taxon>
        <taxon>Bacillariales</taxon>
        <taxon>Bacillariaceae</taxon>
        <taxon>Nitzschia</taxon>
    </lineage>
</organism>
<evidence type="ECO:0000313" key="3">
    <source>
        <dbReference type="EMBL" id="KAG7343452.1"/>
    </source>
</evidence>